<keyword evidence="2" id="KW-0813">Transport</keyword>
<dbReference type="RefSeq" id="WP_190465944.1">
    <property type="nucleotide sequence ID" value="NZ_JACJSG010000002.1"/>
</dbReference>
<evidence type="ECO:0000256" key="3">
    <source>
        <dbReference type="ARBA" id="ARBA00022729"/>
    </source>
</evidence>
<proteinExistence type="inferred from homology"/>
<gene>
    <name evidence="5" type="ORF">H6G83_01525</name>
</gene>
<organism evidence="5 6">
    <name type="scientific">Anabaena azotica FACHB-119</name>
    <dbReference type="NCBI Taxonomy" id="947527"/>
    <lineage>
        <taxon>Bacteria</taxon>
        <taxon>Bacillati</taxon>
        <taxon>Cyanobacteriota</taxon>
        <taxon>Cyanophyceae</taxon>
        <taxon>Nostocales</taxon>
        <taxon>Nostocaceae</taxon>
        <taxon>Anabaena</taxon>
        <taxon>Anabaena azotica</taxon>
    </lineage>
</organism>
<keyword evidence="3 4" id="KW-0732">Signal</keyword>
<protein>
    <submittedName>
        <fullName evidence="5">Uncharacterized protein</fullName>
    </submittedName>
</protein>
<feature type="chain" id="PRO_5045405782" evidence="4">
    <location>
        <begin position="22"/>
        <end position="418"/>
    </location>
</feature>
<dbReference type="PANTHER" id="PTHR30061">
    <property type="entry name" value="MALTOSE-BINDING PERIPLASMIC PROTEIN"/>
    <property type="match status" value="1"/>
</dbReference>
<sequence>MKVFQKGAWFALGLASTTVFVSLQNFGQFSLAGKAQTNPNKTTLRVALFPYIPDAADDKYNKLITRIETEFEKNNPSVDLVLKPIDPNEEGFYELDTLKKWLTDSPANNGYDLVEVDTLLLGDIVKANVIQAWNVPKNQPDWHPAGQKAVTVNNQIYGIPHWLCSHFIFSRDKSVVEAKSITELLSTLNQVNPNTPNVAGDLRGSWNLPALYLDAWADTYGADKVASAISPNLAPDVIQPFKAFSQECVTNGKNPCLDDTYHNNADLSAKDFAEGKVDAFFGYSERLNFILKQGVSNTDVKIASAPLGQGKRPLLFVDAFVLQKDCNQACKKAATSFVTYINAPQTQEWILMSQDAGKKAIPRYVIPATLSAFQTPKVKQDPYYKVIKSEIQNGLPYPSSGFPESRKQMSDRILQALQ</sequence>
<evidence type="ECO:0000256" key="2">
    <source>
        <dbReference type="ARBA" id="ARBA00022448"/>
    </source>
</evidence>
<evidence type="ECO:0000256" key="1">
    <source>
        <dbReference type="ARBA" id="ARBA00008520"/>
    </source>
</evidence>
<dbReference type="PANTHER" id="PTHR30061:SF50">
    <property type="entry name" value="MALTOSE_MALTODEXTRIN-BINDING PERIPLASMIC PROTEIN"/>
    <property type="match status" value="1"/>
</dbReference>
<dbReference type="Proteomes" id="UP000661112">
    <property type="component" value="Unassembled WGS sequence"/>
</dbReference>
<evidence type="ECO:0000313" key="5">
    <source>
        <dbReference type="EMBL" id="MBD2499306.1"/>
    </source>
</evidence>
<dbReference type="SUPFAM" id="SSF53850">
    <property type="entry name" value="Periplasmic binding protein-like II"/>
    <property type="match status" value="1"/>
</dbReference>
<keyword evidence="6" id="KW-1185">Reference proteome</keyword>
<comment type="similarity">
    <text evidence="1">Belongs to the bacterial solute-binding protein 1 family.</text>
</comment>
<dbReference type="Gene3D" id="3.40.190.10">
    <property type="entry name" value="Periplasmic binding protein-like II"/>
    <property type="match status" value="2"/>
</dbReference>
<evidence type="ECO:0000256" key="4">
    <source>
        <dbReference type="SAM" id="SignalP"/>
    </source>
</evidence>
<dbReference type="Pfam" id="PF13416">
    <property type="entry name" value="SBP_bac_8"/>
    <property type="match status" value="1"/>
</dbReference>
<dbReference type="InterPro" id="IPR006059">
    <property type="entry name" value="SBP"/>
</dbReference>
<accession>A0ABR8CXB3</accession>
<feature type="signal peptide" evidence="4">
    <location>
        <begin position="1"/>
        <end position="21"/>
    </location>
</feature>
<comment type="caution">
    <text evidence="5">The sequence shown here is derived from an EMBL/GenBank/DDBJ whole genome shotgun (WGS) entry which is preliminary data.</text>
</comment>
<name>A0ABR8CXB3_9NOST</name>
<reference evidence="5 6" key="1">
    <citation type="journal article" date="2020" name="ISME J.">
        <title>Comparative genomics reveals insights into cyanobacterial evolution and habitat adaptation.</title>
        <authorList>
            <person name="Chen M.Y."/>
            <person name="Teng W.K."/>
            <person name="Zhao L."/>
            <person name="Hu C.X."/>
            <person name="Zhou Y.K."/>
            <person name="Han B.P."/>
            <person name="Song L.R."/>
            <person name="Shu W.S."/>
        </authorList>
    </citation>
    <scope>NUCLEOTIDE SEQUENCE [LARGE SCALE GENOMIC DNA]</scope>
    <source>
        <strain evidence="5 6">FACHB-119</strain>
    </source>
</reference>
<dbReference type="EMBL" id="JACJSG010000002">
    <property type="protein sequence ID" value="MBD2499306.1"/>
    <property type="molecule type" value="Genomic_DNA"/>
</dbReference>
<evidence type="ECO:0000313" key="6">
    <source>
        <dbReference type="Proteomes" id="UP000661112"/>
    </source>
</evidence>